<reference evidence="2" key="1">
    <citation type="submission" date="2017-04" db="EMBL/GenBank/DDBJ databases">
        <title>Plasmodium gonderi genome.</title>
        <authorList>
            <person name="Arisue N."/>
            <person name="Honma H."/>
            <person name="Kawai S."/>
            <person name="Tougan T."/>
            <person name="Tanabe K."/>
            <person name="Horii T."/>
        </authorList>
    </citation>
    <scope>NUCLEOTIDE SEQUENCE [LARGE SCALE GENOMIC DNA]</scope>
    <source>
        <strain evidence="2">ATCC 30045</strain>
    </source>
</reference>
<dbReference type="Proteomes" id="UP000195521">
    <property type="component" value="Unassembled WGS sequence"/>
</dbReference>
<name>A0A1Y1JU85_PLAGO</name>
<dbReference type="AlphaFoldDB" id="A0A1Y1JU85"/>
<sequence>MEEAVSEFSPQLKVLSSYVFYQKLINQKNENNISDLCKDVLNIYTNDQGLDYKFCGQLIKNIEMLRNDNDDFFRKKHCLDVNYWLFSEVYKNLEGNTEMNDFDKIFNMFVRIWQIILADCYSVRMDKERCYPFKNLFKGNFLKYLIQVKNFFDYIQNYNIIRNKINKNTYYACQKYSNYLKDRLSLFFSFEPLCKKQESYIFTDHFYSYYHLLDPRNIFTWYKLFKIYIQSFWNGCYKNILNKNEKSAKRVDQVIHGREQGTQINVSMTNATVPSREIPKEINKNHGNLSDFVNEQGFSISKIAFYVFFLC</sequence>
<dbReference type="GeneID" id="39745120"/>
<proteinExistence type="predicted"/>
<protein>
    <submittedName>
        <fullName evidence="1">Variable surface protein</fullName>
    </submittedName>
</protein>
<evidence type="ECO:0000313" key="1">
    <source>
        <dbReference type="EMBL" id="GAW84312.1"/>
    </source>
</evidence>
<dbReference type="EMBL" id="BDQF01000228">
    <property type="protein sequence ID" value="GAW84312.1"/>
    <property type="molecule type" value="Genomic_DNA"/>
</dbReference>
<dbReference type="OrthoDB" id="10505387at2759"/>
<evidence type="ECO:0000313" key="2">
    <source>
        <dbReference type="Proteomes" id="UP000195521"/>
    </source>
</evidence>
<comment type="caution">
    <text evidence="1">The sequence shown here is derived from an EMBL/GenBank/DDBJ whole genome shotgun (WGS) entry which is preliminary data.</text>
</comment>
<organism evidence="1 2">
    <name type="scientific">Plasmodium gonderi</name>
    <dbReference type="NCBI Taxonomy" id="77519"/>
    <lineage>
        <taxon>Eukaryota</taxon>
        <taxon>Sar</taxon>
        <taxon>Alveolata</taxon>
        <taxon>Apicomplexa</taxon>
        <taxon>Aconoidasida</taxon>
        <taxon>Haemosporida</taxon>
        <taxon>Plasmodiidae</taxon>
        <taxon>Plasmodium</taxon>
        <taxon>Plasmodium (Plasmodium)</taxon>
    </lineage>
</organism>
<dbReference type="Pfam" id="PF05795">
    <property type="entry name" value="Plasmodium_Vir"/>
    <property type="match status" value="1"/>
</dbReference>
<gene>
    <name evidence="1" type="ORF">PGO_002255</name>
</gene>
<keyword evidence="2" id="KW-1185">Reference proteome</keyword>
<dbReference type="InterPro" id="IPR008780">
    <property type="entry name" value="Plasmodium_Vir"/>
</dbReference>
<dbReference type="RefSeq" id="XP_028546901.1">
    <property type="nucleotide sequence ID" value="XM_028691100.1"/>
</dbReference>
<accession>A0A1Y1JU85</accession>